<name>A0A1X7T3G5_AMPQE</name>
<proteinExistence type="predicted"/>
<accession>A0A1X7T3G5</accession>
<dbReference type="AlphaFoldDB" id="A0A1X7T3G5"/>
<dbReference type="EnsemblMetazoa" id="Aqu2.1.08901_001">
    <property type="protein sequence ID" value="Aqu2.1.08901_001"/>
    <property type="gene ID" value="Aqu2.1.08901"/>
</dbReference>
<protein>
    <submittedName>
        <fullName evidence="1">Uncharacterized protein</fullName>
    </submittedName>
</protein>
<evidence type="ECO:0000313" key="1">
    <source>
        <dbReference type="EnsemblMetazoa" id="Aqu2.1.08901_001"/>
    </source>
</evidence>
<sequence length="147" mass="17012">GILTWMRDVRDNMRLTGYCEVQANRMWRDHAANNDEWGQSYHFARAAQCVMRFALLRAVGLEGHCPSDSKSVENNREALEIVTEQDRANINGDGLLVNNQPEPVRLFYSYFDSLFATHFIMAKLRNLGAGQNDDITRQMIIYNRRNN</sequence>
<reference evidence="1" key="1">
    <citation type="submission" date="2017-05" db="UniProtKB">
        <authorList>
            <consortium name="EnsemblMetazoa"/>
        </authorList>
    </citation>
    <scope>IDENTIFICATION</scope>
</reference>
<organism evidence="1">
    <name type="scientific">Amphimedon queenslandica</name>
    <name type="common">Sponge</name>
    <dbReference type="NCBI Taxonomy" id="400682"/>
    <lineage>
        <taxon>Eukaryota</taxon>
        <taxon>Metazoa</taxon>
        <taxon>Porifera</taxon>
        <taxon>Demospongiae</taxon>
        <taxon>Heteroscleromorpha</taxon>
        <taxon>Haplosclerida</taxon>
        <taxon>Niphatidae</taxon>
        <taxon>Amphimedon</taxon>
    </lineage>
</organism>
<dbReference type="InParanoid" id="A0A1X7T3G5"/>